<dbReference type="InterPro" id="IPR000048">
    <property type="entry name" value="IQ_motif_EF-hand-BS"/>
</dbReference>
<dbReference type="CDD" id="cd23767">
    <property type="entry name" value="IQCD"/>
    <property type="match status" value="1"/>
</dbReference>
<feature type="compositionally biased region" description="Acidic residues" evidence="2">
    <location>
        <begin position="303"/>
        <end position="316"/>
    </location>
</feature>
<feature type="region of interest" description="Disordered" evidence="2">
    <location>
        <begin position="1185"/>
        <end position="1223"/>
    </location>
</feature>
<feature type="region of interest" description="Disordered" evidence="2">
    <location>
        <begin position="262"/>
        <end position="316"/>
    </location>
</feature>
<keyword evidence="1" id="KW-0175">Coiled coil</keyword>
<dbReference type="Proteomes" id="UP001148838">
    <property type="component" value="Unassembled WGS sequence"/>
</dbReference>
<dbReference type="InterPro" id="IPR028750">
    <property type="entry name" value="CEP350/CC187"/>
</dbReference>
<protein>
    <submittedName>
        <fullName evidence="3">Uncharacterized protein</fullName>
    </submittedName>
</protein>
<feature type="region of interest" description="Disordered" evidence="2">
    <location>
        <begin position="1868"/>
        <end position="1887"/>
    </location>
</feature>
<accession>A0ABQ8TMT0</accession>
<keyword evidence="4" id="KW-1185">Reference proteome</keyword>
<dbReference type="PANTHER" id="PTHR13958">
    <property type="entry name" value="CENTROSOME-ASSOCIATED PROTEIN 350"/>
    <property type="match status" value="1"/>
</dbReference>
<feature type="compositionally biased region" description="Polar residues" evidence="2">
    <location>
        <begin position="1197"/>
        <end position="1223"/>
    </location>
</feature>
<dbReference type="SMART" id="SM00015">
    <property type="entry name" value="IQ"/>
    <property type="match status" value="1"/>
</dbReference>
<evidence type="ECO:0000313" key="3">
    <source>
        <dbReference type="EMBL" id="KAJ4447153.1"/>
    </source>
</evidence>
<evidence type="ECO:0000256" key="2">
    <source>
        <dbReference type="SAM" id="MobiDB-lite"/>
    </source>
</evidence>
<sequence>MAGLREGGNEPPGSLKANGNNKMNDFDDISEQFQHLKQMSYEQHHCQSLNAPNHSKIGDKDLVQESSDENHIECLLLHSSLHSLNMSTQISEGQNEASRTTKEIYLKALDETNSNLKVRNDFQLKNPFLINSDNETKEDNLPKRNMKVKKNVSRALKGLHLKFPDDSNKDKQLLLNSGLRNPSIVDDHTEMKENNLPEYNIKVVNLIKLSVCRCSAMVSTSKDVLSNKKIHMKLHDDSSDSYSEDSDNDIIELDKTLYEPGFLDSSDDSGEDDADGSIVGVSAGDGAVDNEDGTVSDNNFENYSDDDDYDDDDDEDDQSIFLTLDTELLAIDAALQCVTQISEKSICILTDSKGAIFNIIKYVPNLYARRTIPIQKQLIKKDISKALKGMNLKVSNHDASMLQVTNDLQLKASYDVKQQDGLREHDIIVRKEVTKALKELMETGKKQELAAIKIQAAFRGYQTRKLLNVKVKSPDEYIFLKSIKKNSKEEPCPNRPVHIRSHVQSLNNDTRFKKTTNSTAFHSTSVSGNDFMERLKSVYVESYPYNMMTAIQNTMLSRSSPGQLYWVQANCTPKLTKEQTVPVIDASKGKMKKRLSIHQFAHSSKTNRKEYESSIISDNDSIQEESSLLDDNYFSSDESGMRRKKRFNIKSSGDLLPSRVKPACWSKSDSEIIVRHSASSKSRMKPHNSSWKEYIEKNIRLSASSISQGKPAIMPKRGKYSDCGLVAPNVELRRKTERLSEMCSDAENSGNDAWNRRIVHHQPTSYSPIFSTAPETAFKSYRKGHSSRDATKPVYSAGVLQSGVTAVLDDRNKEKIQNNYNCKIRERILAQMSALTPSTTSFASAVESEHVSENGDSQTMKKFDVLVEDKQLCGQVDIADGNYCDLNVRKSDLQNSSVHTEGNNDRQVNTSFCKDVLNSSAHKIDKLIQEEKESAQRHIDLLNEKFKLLKERTKADMKLIQMEIRTHIGEGDEYLVPALKKQSSLVKNLEQVKAENKRTSATHVDLPSVLPSIEDVEESSSTHESESYNLSEFMPVRDQEKFSEEALILPDTSLKQDQNSVDKFNSYEEITDTPLTESGTDIIALERRVEGLHEQLRKKKHEAEKLSRAYQLKKKQQLRNKEQILLKQLQEYDAYISKTRKELEDSRDNLTDTSSLSENVLYDNKIELSPSCDTIKQLSERKVLEQKENREEEGKSDTGQSVNLQSSGTIESSQQISSKDVTSKKSILQGQSKELRELSSTGYVSLELEIQNGFSENSNVETVPHCFVIRPSSVNSRQQNIPVKKDLEEEFEVIEQMEDIPENLEGQSNMQKSITCTQNFETIINEFLNKSDYVIEDVFDEKLESKSIIERSTGVKHDSEFDVRGLSEENHDSESSIQELTEAKHDAGFDVQECIEKKCDLGSDIQGLIEEKCDSEYHIQELIEENDTTYSVIQELTERKGDDSESVTQESLDKFESKSSIPNLLHSKEEPSIHDERLDSISLIDELVISKGQSYIQEFEESLEEEESIPKETEMEEENDFVTRIEEDSVRSASGQNLKEQLSPSFTDKNYGAVNILEDSICDIVHNVFKQEESDNAEGEIAGKEEENSQNDIRKLEEFFKVKRSESPSPVSEVSKTLLRKEVEENICGRDIDKMEGEHDEKLSKEVERITDILFKNLLNESLKTFDLKGTAFDANEIHYKREFEDQLTNDSEVHDRRDQLTESTEKEAVINEKQDKTVKNVHNITNPILELLDEPSVLLHSKKTTRDSFLCSEEKNEEAAAVEDLETTGLPRSEIQDKAVDASAVSQEWQKQQKVALGLSTNGDSAENGFDLSCQEWFDEDTRRIAEELRLQQLQIEQEIQELEQAQEQLPYFYIREIPNKPPPPYTPPNQQTWTQTTPCSSPPSMPTIKQDLTEEEPRFTTADELHSLTVEVIGYLYDALTTGVNLEIVEAPLEFYDDPDTVNASDFKKHSRKVFKKLVFDLTRDLVKEAYGWERDKPCAPWDWLAFAHKRRKVFPPKSKEMLQETVVNQVSTLFGFSSKTYKEKLVIRWSRKKRDFVDEILIKESHEEESSWTNYDQDEITVKNEITVGILNSLLDESIQIFTAIRNKKLKKL</sequence>
<dbReference type="Pfam" id="PF00612">
    <property type="entry name" value="IQ"/>
    <property type="match status" value="1"/>
</dbReference>
<organism evidence="3 4">
    <name type="scientific">Periplaneta americana</name>
    <name type="common">American cockroach</name>
    <name type="synonym">Blatta americana</name>
    <dbReference type="NCBI Taxonomy" id="6978"/>
    <lineage>
        <taxon>Eukaryota</taxon>
        <taxon>Metazoa</taxon>
        <taxon>Ecdysozoa</taxon>
        <taxon>Arthropoda</taxon>
        <taxon>Hexapoda</taxon>
        <taxon>Insecta</taxon>
        <taxon>Pterygota</taxon>
        <taxon>Neoptera</taxon>
        <taxon>Polyneoptera</taxon>
        <taxon>Dictyoptera</taxon>
        <taxon>Blattodea</taxon>
        <taxon>Blattoidea</taxon>
        <taxon>Blattidae</taxon>
        <taxon>Blattinae</taxon>
        <taxon>Periplaneta</taxon>
    </lineage>
</organism>
<comment type="caution">
    <text evidence="3">The sequence shown here is derived from an EMBL/GenBank/DDBJ whole genome shotgun (WGS) entry which is preliminary data.</text>
</comment>
<name>A0ABQ8TMT0_PERAM</name>
<dbReference type="EMBL" id="JAJSOF020000005">
    <property type="protein sequence ID" value="KAJ4447153.1"/>
    <property type="molecule type" value="Genomic_DNA"/>
</dbReference>
<feature type="compositionally biased region" description="Basic and acidic residues" evidence="2">
    <location>
        <begin position="1185"/>
        <end position="1196"/>
    </location>
</feature>
<proteinExistence type="predicted"/>
<dbReference type="PROSITE" id="PS50096">
    <property type="entry name" value="IQ"/>
    <property type="match status" value="1"/>
</dbReference>
<feature type="compositionally biased region" description="Acidic residues" evidence="2">
    <location>
        <begin position="265"/>
        <end position="275"/>
    </location>
</feature>
<dbReference type="PANTHER" id="PTHR13958:SF3">
    <property type="entry name" value="CAP-GLY DOMAIN-CONTAINING PROTEIN-RELATED"/>
    <property type="match status" value="1"/>
</dbReference>
<gene>
    <name evidence="3" type="ORF">ANN_09154</name>
</gene>
<reference evidence="3 4" key="1">
    <citation type="journal article" date="2022" name="Allergy">
        <title>Genome assembly and annotation of Periplaneta americana reveal a comprehensive cockroach allergen profile.</title>
        <authorList>
            <person name="Wang L."/>
            <person name="Xiong Q."/>
            <person name="Saelim N."/>
            <person name="Wang L."/>
            <person name="Nong W."/>
            <person name="Wan A.T."/>
            <person name="Shi M."/>
            <person name="Liu X."/>
            <person name="Cao Q."/>
            <person name="Hui J.H.L."/>
            <person name="Sookrung N."/>
            <person name="Leung T.F."/>
            <person name="Tungtrongchitr A."/>
            <person name="Tsui S.K.W."/>
        </authorList>
    </citation>
    <scope>NUCLEOTIDE SEQUENCE [LARGE SCALE GENOMIC DNA]</scope>
    <source>
        <strain evidence="3">PWHHKU_190912</strain>
    </source>
</reference>
<evidence type="ECO:0000313" key="4">
    <source>
        <dbReference type="Proteomes" id="UP001148838"/>
    </source>
</evidence>
<feature type="coiled-coil region" evidence="1">
    <location>
        <begin position="1082"/>
        <end position="1116"/>
    </location>
</feature>
<feature type="region of interest" description="Disordered" evidence="2">
    <location>
        <begin position="1"/>
        <end position="26"/>
    </location>
</feature>
<evidence type="ECO:0000256" key="1">
    <source>
        <dbReference type="SAM" id="Coils"/>
    </source>
</evidence>
<feature type="compositionally biased region" description="Low complexity" evidence="2">
    <location>
        <begin position="1870"/>
        <end position="1881"/>
    </location>
</feature>
<dbReference type="Gene3D" id="1.20.5.190">
    <property type="match status" value="1"/>
</dbReference>